<dbReference type="Proteomes" id="UP000789359">
    <property type="component" value="Unassembled WGS sequence"/>
</dbReference>
<evidence type="ECO:0000313" key="1">
    <source>
        <dbReference type="EMBL" id="CAD7288124.1"/>
    </source>
</evidence>
<comment type="caution">
    <text evidence="1">The sequence shown here is derived from an EMBL/GenBank/DDBJ whole genome shotgun (WGS) entry which is preliminary data.</text>
</comment>
<sequence>MLDLVLLQKMQRTYNKIKFYANNNKFKTKLGYNQEISF</sequence>
<accession>A0ABN7K6J2</accession>
<evidence type="ECO:0000313" key="2">
    <source>
        <dbReference type="Proteomes" id="UP000789359"/>
    </source>
</evidence>
<gene>
    <name evidence="1" type="ORF">LMG8286_01149</name>
</gene>
<proteinExistence type="predicted"/>
<reference evidence="1 2" key="1">
    <citation type="submission" date="2020-11" db="EMBL/GenBank/DDBJ databases">
        <authorList>
            <person name="Peeters C."/>
        </authorList>
    </citation>
    <scope>NUCLEOTIDE SEQUENCE [LARGE SCALE GENOMIC DNA]</scope>
    <source>
        <strain evidence="1 2">LMG 8286</strain>
    </source>
</reference>
<dbReference type="EMBL" id="CAJHOE010000002">
    <property type="protein sequence ID" value="CAD7288124.1"/>
    <property type="molecule type" value="Genomic_DNA"/>
</dbReference>
<organism evidence="1 2">
    <name type="scientific">Campylobacter suis</name>
    <dbReference type="NCBI Taxonomy" id="2790657"/>
    <lineage>
        <taxon>Bacteria</taxon>
        <taxon>Pseudomonadati</taxon>
        <taxon>Campylobacterota</taxon>
        <taxon>Epsilonproteobacteria</taxon>
        <taxon>Campylobacterales</taxon>
        <taxon>Campylobacteraceae</taxon>
        <taxon>Campylobacter</taxon>
    </lineage>
</organism>
<name>A0ABN7K6J2_9BACT</name>
<protein>
    <submittedName>
        <fullName evidence="1">Uncharacterized protein</fullName>
    </submittedName>
</protein>
<keyword evidence="2" id="KW-1185">Reference proteome</keyword>